<feature type="modified residue" description="4-aspartylphosphate" evidence="4">
    <location>
        <position position="66"/>
    </location>
</feature>
<dbReference type="SMART" id="SM00448">
    <property type="entry name" value="REC"/>
    <property type="match status" value="1"/>
</dbReference>
<evidence type="ECO:0000256" key="1">
    <source>
        <dbReference type="ARBA" id="ARBA00000085"/>
    </source>
</evidence>
<dbReference type="InterPro" id="IPR036890">
    <property type="entry name" value="HATPase_C_sf"/>
</dbReference>
<keyword evidence="7" id="KW-0808">Transferase</keyword>
<gene>
    <name evidence="7" type="ORF">ARC20_09835</name>
</gene>
<dbReference type="Pfam" id="PF02518">
    <property type="entry name" value="HATPase_c"/>
    <property type="match status" value="1"/>
</dbReference>
<evidence type="ECO:0000256" key="2">
    <source>
        <dbReference type="ARBA" id="ARBA00012438"/>
    </source>
</evidence>
<keyword evidence="3 4" id="KW-0597">Phosphoprotein</keyword>
<dbReference type="SUPFAM" id="SSF47384">
    <property type="entry name" value="Homodimeric domain of signal transducing histidine kinase"/>
    <property type="match status" value="1"/>
</dbReference>
<dbReference type="GO" id="GO:0000155">
    <property type="term" value="F:phosphorelay sensor kinase activity"/>
    <property type="evidence" value="ECO:0007669"/>
    <property type="project" value="InterPro"/>
</dbReference>
<sequence length="372" mass="40873">MNLVAPTLPPDATETVNVLVVDDVAENLIAMEALLRRDGVRVLCARSGAEALELLLQHEVAVALLDVHMPEMDGFSLAELMRGAARSREVPIIFLTASPSDPMRSFQGYGAGAVDFLHKPIEPHVILGKINVFIELYQQRRLLKLRNESLERALKLNETMMAVLTHDLRTPLSVVLLCAEKLAMQLPPEAPVQRTLGQMESSGLRMARMVEQLLDFSRIRTGGIAVQPGPCHCGEVVQAVLEEARGLHADAVLDVQVEGDLMVHADADRISQIVSNLVGNALIHGGGAPVRIEIDGREGARVWLRVSNRGRIDEDLLPRLFEPFKTRFHASHGLGLGLFIAHQFVLAHGGELTAANVEDEVRFEMRLPRRGV</sequence>
<dbReference type="Gene3D" id="3.40.50.2300">
    <property type="match status" value="1"/>
</dbReference>
<keyword evidence="8" id="KW-1185">Reference proteome</keyword>
<dbReference type="InterPro" id="IPR011006">
    <property type="entry name" value="CheY-like_superfamily"/>
</dbReference>
<dbReference type="PROSITE" id="PS50110">
    <property type="entry name" value="RESPONSE_REGULATORY"/>
    <property type="match status" value="1"/>
</dbReference>
<dbReference type="Gene3D" id="3.30.565.10">
    <property type="entry name" value="Histidine kinase-like ATPase, C-terminal domain"/>
    <property type="match status" value="1"/>
</dbReference>
<dbReference type="Pfam" id="PF00512">
    <property type="entry name" value="HisKA"/>
    <property type="match status" value="1"/>
</dbReference>
<protein>
    <recommendedName>
        <fullName evidence="2">histidine kinase</fullName>
        <ecNumber evidence="2">2.7.13.3</ecNumber>
    </recommendedName>
</protein>
<dbReference type="SMART" id="SM00387">
    <property type="entry name" value="HATPase_c"/>
    <property type="match status" value="1"/>
</dbReference>
<evidence type="ECO:0000259" key="5">
    <source>
        <dbReference type="PROSITE" id="PS50109"/>
    </source>
</evidence>
<dbReference type="EMBL" id="LLXU01000074">
    <property type="protein sequence ID" value="KRG43722.1"/>
    <property type="molecule type" value="Genomic_DNA"/>
</dbReference>
<keyword evidence="7" id="KW-0418">Kinase</keyword>
<evidence type="ECO:0000256" key="3">
    <source>
        <dbReference type="ARBA" id="ARBA00022553"/>
    </source>
</evidence>
<accession>A0A0R0APB2</accession>
<name>A0A0R0APB2_9GAMM</name>
<dbReference type="InterPro" id="IPR003661">
    <property type="entry name" value="HisK_dim/P_dom"/>
</dbReference>
<dbReference type="InterPro" id="IPR001789">
    <property type="entry name" value="Sig_transdc_resp-reg_receiver"/>
</dbReference>
<evidence type="ECO:0000313" key="8">
    <source>
        <dbReference type="Proteomes" id="UP000051802"/>
    </source>
</evidence>
<proteinExistence type="predicted"/>
<dbReference type="EC" id="2.7.13.3" evidence="2"/>
<organism evidence="7 8">
    <name type="scientific">Stenotrophomonas panacihumi</name>
    <dbReference type="NCBI Taxonomy" id="676599"/>
    <lineage>
        <taxon>Bacteria</taxon>
        <taxon>Pseudomonadati</taxon>
        <taxon>Pseudomonadota</taxon>
        <taxon>Gammaproteobacteria</taxon>
        <taxon>Lysobacterales</taxon>
        <taxon>Lysobacteraceae</taxon>
        <taxon>Stenotrophomonas</taxon>
    </lineage>
</organism>
<feature type="domain" description="Response regulatory" evidence="6">
    <location>
        <begin position="17"/>
        <end position="134"/>
    </location>
</feature>
<dbReference type="PROSITE" id="PS50109">
    <property type="entry name" value="HIS_KIN"/>
    <property type="match status" value="1"/>
</dbReference>
<evidence type="ECO:0000313" key="7">
    <source>
        <dbReference type="EMBL" id="KRG43722.1"/>
    </source>
</evidence>
<dbReference type="OrthoDB" id="8807260at2"/>
<dbReference type="InterPro" id="IPR003594">
    <property type="entry name" value="HATPase_dom"/>
</dbReference>
<comment type="caution">
    <text evidence="7">The sequence shown here is derived from an EMBL/GenBank/DDBJ whole genome shotgun (WGS) entry which is preliminary data.</text>
</comment>
<comment type="catalytic activity">
    <reaction evidence="1">
        <text>ATP + protein L-histidine = ADP + protein N-phospho-L-histidine.</text>
        <dbReference type="EC" id="2.7.13.3"/>
    </reaction>
</comment>
<dbReference type="STRING" id="676599.ARC20_09835"/>
<dbReference type="SUPFAM" id="SSF52172">
    <property type="entry name" value="CheY-like"/>
    <property type="match status" value="1"/>
</dbReference>
<evidence type="ECO:0000259" key="6">
    <source>
        <dbReference type="PROSITE" id="PS50110"/>
    </source>
</evidence>
<dbReference type="PANTHER" id="PTHR43547:SF2">
    <property type="entry name" value="HYBRID SIGNAL TRANSDUCTION HISTIDINE KINASE C"/>
    <property type="match status" value="1"/>
</dbReference>
<dbReference type="Gene3D" id="1.10.287.130">
    <property type="match status" value="1"/>
</dbReference>
<dbReference type="Pfam" id="PF00072">
    <property type="entry name" value="Response_reg"/>
    <property type="match status" value="1"/>
</dbReference>
<dbReference type="SMART" id="SM00388">
    <property type="entry name" value="HisKA"/>
    <property type="match status" value="1"/>
</dbReference>
<dbReference type="InterPro" id="IPR036097">
    <property type="entry name" value="HisK_dim/P_sf"/>
</dbReference>
<dbReference type="PANTHER" id="PTHR43547">
    <property type="entry name" value="TWO-COMPONENT HISTIDINE KINASE"/>
    <property type="match status" value="1"/>
</dbReference>
<dbReference type="CDD" id="cd00082">
    <property type="entry name" value="HisKA"/>
    <property type="match status" value="1"/>
</dbReference>
<dbReference type="CDD" id="cd00075">
    <property type="entry name" value="HATPase"/>
    <property type="match status" value="1"/>
</dbReference>
<feature type="domain" description="Histidine kinase" evidence="5">
    <location>
        <begin position="163"/>
        <end position="371"/>
    </location>
</feature>
<dbReference type="SUPFAM" id="SSF55874">
    <property type="entry name" value="ATPase domain of HSP90 chaperone/DNA topoisomerase II/histidine kinase"/>
    <property type="match status" value="1"/>
</dbReference>
<evidence type="ECO:0000256" key="4">
    <source>
        <dbReference type="PROSITE-ProRule" id="PRU00169"/>
    </source>
</evidence>
<dbReference type="Proteomes" id="UP000051802">
    <property type="component" value="Unassembled WGS sequence"/>
</dbReference>
<reference evidence="7 8" key="1">
    <citation type="submission" date="2015-10" db="EMBL/GenBank/DDBJ databases">
        <title>Genome sequencing and analysis of members of genus Stenotrophomonas.</title>
        <authorList>
            <person name="Patil P.P."/>
            <person name="Midha S."/>
            <person name="Patil P.B."/>
        </authorList>
    </citation>
    <scope>NUCLEOTIDE SEQUENCE [LARGE SCALE GENOMIC DNA]</scope>
    <source>
        <strain evidence="7 8">JCM 16536</strain>
    </source>
</reference>
<dbReference type="InterPro" id="IPR005467">
    <property type="entry name" value="His_kinase_dom"/>
</dbReference>
<dbReference type="AlphaFoldDB" id="A0A0R0APB2"/>
<dbReference type="RefSeq" id="WP_057646418.1">
    <property type="nucleotide sequence ID" value="NZ_LLXU01000074.1"/>
</dbReference>